<dbReference type="EMBL" id="JAMXFA010000008">
    <property type="protein sequence ID" value="MCT7977575.1"/>
    <property type="molecule type" value="Genomic_DNA"/>
</dbReference>
<keyword evidence="2" id="KW-1185">Reference proteome</keyword>
<proteinExistence type="predicted"/>
<gene>
    <name evidence="1" type="ORF">NG792_07655</name>
</gene>
<evidence type="ECO:0000313" key="1">
    <source>
        <dbReference type="EMBL" id="MCT7977575.1"/>
    </source>
</evidence>
<evidence type="ECO:0008006" key="3">
    <source>
        <dbReference type="Google" id="ProtNLM"/>
    </source>
</evidence>
<dbReference type="RefSeq" id="WP_261235036.1">
    <property type="nucleotide sequence ID" value="NZ_JAMXFA010000008.1"/>
</dbReference>
<reference evidence="1 2" key="1">
    <citation type="journal article" date="2022" name="Front. Microbiol.">
        <title>High genomic differentiation and limited gene flow indicate recent cryptic speciation within the genus Laspinema (cyanobacteria).</title>
        <authorList>
            <person name="Stanojkovic A."/>
            <person name="Skoupy S."/>
            <person name="Skaloud P."/>
            <person name="Dvorak P."/>
        </authorList>
    </citation>
    <scope>NUCLEOTIDE SEQUENCE [LARGE SCALE GENOMIC DNA]</scope>
    <source>
        <strain evidence="1 2">D3b</strain>
    </source>
</reference>
<comment type="caution">
    <text evidence="1">The sequence shown here is derived from an EMBL/GenBank/DDBJ whole genome shotgun (WGS) entry which is preliminary data.</text>
</comment>
<organism evidence="1 2">
    <name type="scientific">Laspinema olomoucense D3b</name>
    <dbReference type="NCBI Taxonomy" id="2953688"/>
    <lineage>
        <taxon>Bacteria</taxon>
        <taxon>Bacillati</taxon>
        <taxon>Cyanobacteriota</taxon>
        <taxon>Cyanophyceae</taxon>
        <taxon>Oscillatoriophycideae</taxon>
        <taxon>Oscillatoriales</taxon>
        <taxon>Laspinemataceae</taxon>
        <taxon>Laspinema</taxon>
        <taxon>Laspinema olomoucense</taxon>
    </lineage>
</organism>
<name>A0ABT2N4H6_9CYAN</name>
<protein>
    <recommendedName>
        <fullName evidence="3">HEPN domain-containing protein</fullName>
    </recommendedName>
</protein>
<evidence type="ECO:0000313" key="2">
    <source>
        <dbReference type="Proteomes" id="UP001525961"/>
    </source>
</evidence>
<accession>A0ABT2N4H6</accession>
<sequence length="106" mass="12505">MKQHLTELTPEESLDLMRKTATQFYHAAIATNCHAFIEFTGLLNEYIKVCQEFQKNNPNHDFRKCNVHNGNAIHLQPYQIEYIHEKLTCIYQNEIFPETYSNHFSG</sequence>
<dbReference type="Proteomes" id="UP001525961">
    <property type="component" value="Unassembled WGS sequence"/>
</dbReference>